<keyword evidence="2" id="KW-1185">Reference proteome</keyword>
<accession>A0A1G5SBC3</accession>
<dbReference type="EMBL" id="FMWO01000024">
    <property type="protein sequence ID" value="SCZ84495.1"/>
    <property type="molecule type" value="Genomic_DNA"/>
</dbReference>
<evidence type="ECO:0000313" key="1">
    <source>
        <dbReference type="EMBL" id="SCZ84495.1"/>
    </source>
</evidence>
<dbReference type="GO" id="GO:0004523">
    <property type="term" value="F:RNA-DNA hybrid ribonuclease activity"/>
    <property type="evidence" value="ECO:0007669"/>
    <property type="project" value="UniProtKB-EC"/>
</dbReference>
<dbReference type="RefSeq" id="WP_090284016.1">
    <property type="nucleotide sequence ID" value="NZ_FMWO01000024.1"/>
</dbReference>
<evidence type="ECO:0000313" key="2">
    <source>
        <dbReference type="Proteomes" id="UP000198729"/>
    </source>
</evidence>
<dbReference type="AlphaFoldDB" id="A0A1G5SBC3"/>
<keyword evidence="1" id="KW-0378">Hydrolase</keyword>
<dbReference type="EC" id="3.1.26.4" evidence="1"/>
<sequence length="179" mass="19971">MEITGGVGGLCKLIKHYYSDVETKFKAELPKFPVILLIDNDKGANPVFGAIVGITKKRKPTGKEEFIHVTRNLYVVPTPRGLNVDSTKIEDFFQSTTREEKLSGKSFNLSDKPQEFDNTKHYGKAAFARDVVAKNASTLDFSGFDEILDRLVAVIADYASKHPTASVPGMRFNEREKLE</sequence>
<protein>
    <submittedName>
        <fullName evidence="1">Ribonuclease H</fullName>
        <ecNumber evidence="1">3.1.26.4</ecNumber>
    </submittedName>
</protein>
<dbReference type="Proteomes" id="UP000198729">
    <property type="component" value="Unassembled WGS sequence"/>
</dbReference>
<organism evidence="1 2">
    <name type="scientific">Nitrosomonas mobilis</name>
    <dbReference type="NCBI Taxonomy" id="51642"/>
    <lineage>
        <taxon>Bacteria</taxon>
        <taxon>Pseudomonadati</taxon>
        <taxon>Pseudomonadota</taxon>
        <taxon>Betaproteobacteria</taxon>
        <taxon>Nitrosomonadales</taxon>
        <taxon>Nitrosomonadaceae</taxon>
        <taxon>Nitrosomonas</taxon>
    </lineage>
</organism>
<name>A0A1G5SBC3_9PROT</name>
<reference evidence="1 2" key="1">
    <citation type="submission" date="2016-10" db="EMBL/GenBank/DDBJ databases">
        <authorList>
            <person name="de Groot N.N."/>
        </authorList>
    </citation>
    <scope>NUCLEOTIDE SEQUENCE [LARGE SCALE GENOMIC DNA]</scope>
    <source>
        <strain evidence="1">1</strain>
    </source>
</reference>
<dbReference type="OrthoDB" id="7055795at2"/>
<gene>
    <name evidence="1" type="ORF">NSMM_190012</name>
</gene>
<proteinExistence type="predicted"/>
<dbReference type="STRING" id="51642.NSMM_190012"/>